<keyword evidence="1" id="KW-1133">Transmembrane helix</keyword>
<organism evidence="2 3">
    <name type="scientific">Pholiota conissans</name>
    <dbReference type="NCBI Taxonomy" id="109636"/>
    <lineage>
        <taxon>Eukaryota</taxon>
        <taxon>Fungi</taxon>
        <taxon>Dikarya</taxon>
        <taxon>Basidiomycota</taxon>
        <taxon>Agaricomycotina</taxon>
        <taxon>Agaricomycetes</taxon>
        <taxon>Agaricomycetidae</taxon>
        <taxon>Agaricales</taxon>
        <taxon>Agaricineae</taxon>
        <taxon>Strophariaceae</taxon>
        <taxon>Pholiota</taxon>
    </lineage>
</organism>
<dbReference type="GO" id="GO:0008757">
    <property type="term" value="F:S-adenosylmethionine-dependent methyltransferase activity"/>
    <property type="evidence" value="ECO:0007669"/>
    <property type="project" value="InterPro"/>
</dbReference>
<keyword evidence="3" id="KW-1185">Reference proteome</keyword>
<proteinExistence type="predicted"/>
<dbReference type="InterPro" id="IPR029063">
    <property type="entry name" value="SAM-dependent_MTases_sf"/>
</dbReference>
<dbReference type="Proteomes" id="UP000807469">
    <property type="component" value="Unassembled WGS sequence"/>
</dbReference>
<sequence length="426" mass="48165">MSFSDLRFVVASDVLLACFLPLAILILSYKHFPSFALSDIRDLFAFSPRNRRRHGHFSLERAYYSFSQYARLSANELSRMRSSYATLSRTNRNIGYKIGYTKKLDHLRDVTSLNTVVVDGIVELALEEFPFLKDEPVINTDFADLGRVRESLKHFVRDWSEEGATERARIFTPIINLLSEVDAGQRGQMKVLVPGCGLGRLAWEISQLGFDTTANELSFFMTLSLRFLLSTKATTSVNDHQLRPYAHWFSHQRSNVSLFRCISFPDVVPRRSANFCLVEGDFLDIKIPTTGTKAKPLGWTKDHANAPGTQPEGFDYIVTLFFIDTSLDVLTTINHIYTLLRPGGTWINLGPLLWTGGAQAKVELSLDEVLNAAKDIGFILASEDNGPASRQTVECEYTGDKNAMMRWIYKAEFWVGRKPEHRPSGI</sequence>
<dbReference type="InterPro" id="IPR012901">
    <property type="entry name" value="CARME"/>
</dbReference>
<evidence type="ECO:0000256" key="1">
    <source>
        <dbReference type="SAM" id="Phobius"/>
    </source>
</evidence>
<dbReference type="SUPFAM" id="SSF53335">
    <property type="entry name" value="S-adenosyl-L-methionine-dependent methyltransferases"/>
    <property type="match status" value="1"/>
</dbReference>
<dbReference type="PANTHER" id="PTHR12303">
    <property type="entry name" value="CARNOSINE N-METHYLTRANSFERASE"/>
    <property type="match status" value="1"/>
</dbReference>
<reference evidence="2" key="1">
    <citation type="submission" date="2020-11" db="EMBL/GenBank/DDBJ databases">
        <authorList>
            <consortium name="DOE Joint Genome Institute"/>
            <person name="Ahrendt S."/>
            <person name="Riley R."/>
            <person name="Andreopoulos W."/>
            <person name="Labutti K."/>
            <person name="Pangilinan J."/>
            <person name="Ruiz-Duenas F.J."/>
            <person name="Barrasa J.M."/>
            <person name="Sanchez-Garcia M."/>
            <person name="Camarero S."/>
            <person name="Miyauchi S."/>
            <person name="Serrano A."/>
            <person name="Linde D."/>
            <person name="Babiker R."/>
            <person name="Drula E."/>
            <person name="Ayuso-Fernandez I."/>
            <person name="Pacheco R."/>
            <person name="Padilla G."/>
            <person name="Ferreira P."/>
            <person name="Barriuso J."/>
            <person name="Kellner H."/>
            <person name="Castanera R."/>
            <person name="Alfaro M."/>
            <person name="Ramirez L."/>
            <person name="Pisabarro A.G."/>
            <person name="Kuo A."/>
            <person name="Tritt A."/>
            <person name="Lipzen A."/>
            <person name="He G."/>
            <person name="Yan M."/>
            <person name="Ng V."/>
            <person name="Cullen D."/>
            <person name="Martin F."/>
            <person name="Rosso M.-N."/>
            <person name="Henrissat B."/>
            <person name="Hibbett D."/>
            <person name="Martinez A.T."/>
            <person name="Grigoriev I.V."/>
        </authorList>
    </citation>
    <scope>NUCLEOTIDE SEQUENCE</scope>
    <source>
        <strain evidence="2">CIRM-BRFM 674</strain>
    </source>
</reference>
<dbReference type="Gene3D" id="3.40.50.150">
    <property type="entry name" value="Vaccinia Virus protein VP39"/>
    <property type="match status" value="1"/>
</dbReference>
<evidence type="ECO:0000313" key="2">
    <source>
        <dbReference type="EMBL" id="KAF9486063.1"/>
    </source>
</evidence>
<keyword evidence="1" id="KW-0472">Membrane</keyword>
<dbReference type="PANTHER" id="PTHR12303:SF13">
    <property type="match status" value="1"/>
</dbReference>
<gene>
    <name evidence="2" type="ORF">BDN70DRAFT_794789</name>
</gene>
<accession>A0A9P5ZDJ1</accession>
<dbReference type="SMART" id="SM01296">
    <property type="entry name" value="N2227"/>
    <property type="match status" value="1"/>
</dbReference>
<evidence type="ECO:0000313" key="3">
    <source>
        <dbReference type="Proteomes" id="UP000807469"/>
    </source>
</evidence>
<protein>
    <submittedName>
        <fullName evidence="2">N2227-domain-containing protein</fullName>
    </submittedName>
</protein>
<dbReference type="OrthoDB" id="978at2759"/>
<name>A0A9P5ZDJ1_9AGAR</name>
<feature type="transmembrane region" description="Helical" evidence="1">
    <location>
        <begin position="6"/>
        <end position="27"/>
    </location>
</feature>
<dbReference type="EMBL" id="MU155132">
    <property type="protein sequence ID" value="KAF9486063.1"/>
    <property type="molecule type" value="Genomic_DNA"/>
</dbReference>
<dbReference type="AlphaFoldDB" id="A0A9P5ZDJ1"/>
<comment type="caution">
    <text evidence="2">The sequence shown here is derived from an EMBL/GenBank/DDBJ whole genome shotgun (WGS) entry which is preliminary data.</text>
</comment>
<dbReference type="Pfam" id="PF07942">
    <property type="entry name" value="CARME"/>
    <property type="match status" value="1"/>
</dbReference>
<keyword evidence="1" id="KW-0812">Transmembrane</keyword>